<accession>H1FW43</accession>
<name>B6BKV0_SULGG</name>
<dbReference type="AlphaFoldDB" id="B6BKV0"/>
<proteinExistence type="predicted"/>
<feature type="region of interest" description="Disordered" evidence="1">
    <location>
        <begin position="1"/>
        <end position="34"/>
    </location>
</feature>
<evidence type="ECO:0000256" key="1">
    <source>
        <dbReference type="SAM" id="MobiDB-lite"/>
    </source>
</evidence>
<dbReference type="PATRIC" id="fig|929558.5.peg.633"/>
<dbReference type="EMBL" id="AFRZ01000001">
    <property type="protein sequence ID" value="EHP29161.1"/>
    <property type="molecule type" value="Genomic_DNA"/>
</dbReference>
<reference evidence="2 3" key="1">
    <citation type="journal article" date="2012" name="Proc. Natl. Acad. Sci. U.S.A.">
        <title>Genome and physiology of a model Epsilonproteobacterium responsible for sulfide detoxification in marine oxygen depletion zones.</title>
        <authorList>
            <person name="Grote J."/>
            <person name="Schott T."/>
            <person name="Bruckner C.G."/>
            <person name="Glockner F.O."/>
            <person name="Jost G."/>
            <person name="Teeling H."/>
            <person name="Labrenz M."/>
            <person name="Jurgens K."/>
        </authorList>
    </citation>
    <scope>NUCLEOTIDE SEQUENCE [LARGE SCALE GENOMIC DNA]</scope>
    <source>
        <strain evidence="2 3">GD1</strain>
    </source>
</reference>
<feature type="compositionally biased region" description="Low complexity" evidence="1">
    <location>
        <begin position="1"/>
        <end position="15"/>
    </location>
</feature>
<dbReference type="OrthoDB" id="5334609at2"/>
<evidence type="ECO:0000313" key="3">
    <source>
        <dbReference type="Proteomes" id="UP000006431"/>
    </source>
</evidence>
<dbReference type="HOGENOM" id="CLU_1721416_0_0_7"/>
<comment type="caution">
    <text evidence="2">The sequence shown here is derived from an EMBL/GenBank/DDBJ whole genome shotgun (WGS) entry which is preliminary data.</text>
</comment>
<evidence type="ECO:0000313" key="2">
    <source>
        <dbReference type="EMBL" id="EHP29161.1"/>
    </source>
</evidence>
<sequence>MFVSSYNTYVSTNSSDRTANQRVDRAKPSDGSFESKLQLDSVLESKNTQNLPITYISNYKAFSNKQKMQEEFQSKDTEKYAKINSKKNAKNAYADNSTMFSLFLEPKATQSQTPQVDQKLPSDLQKAQEQNMRHIMVNTYLANDKYYQITA</sequence>
<dbReference type="STRING" id="929558.SMGD1_0634"/>
<accession>B6BKV0</accession>
<dbReference type="Proteomes" id="UP000006431">
    <property type="component" value="Unassembled WGS sequence"/>
</dbReference>
<organism evidence="2 3">
    <name type="scientific">Sulfurimonas gotlandica (strain DSM 19862 / JCM 16533 / GD1)</name>
    <dbReference type="NCBI Taxonomy" id="929558"/>
    <lineage>
        <taxon>Bacteria</taxon>
        <taxon>Pseudomonadati</taxon>
        <taxon>Campylobacterota</taxon>
        <taxon>Epsilonproteobacteria</taxon>
        <taxon>Campylobacterales</taxon>
        <taxon>Sulfurimonadaceae</taxon>
        <taxon>Sulfurimonas</taxon>
    </lineage>
</organism>
<protein>
    <submittedName>
        <fullName evidence="2">Uncharacterized protein</fullName>
    </submittedName>
</protein>
<dbReference type="RefSeq" id="WP_008337893.1">
    <property type="nucleotide sequence ID" value="NZ_AFRZ01000001.1"/>
</dbReference>
<keyword evidence="3" id="KW-1185">Reference proteome</keyword>
<gene>
    <name evidence="2" type="ORF">SMGD1_0634</name>
</gene>